<gene>
    <name evidence="7" type="primary">rpmE</name>
    <name evidence="9" type="ORF">A3E64_02645</name>
</gene>
<dbReference type="InterPro" id="IPR034704">
    <property type="entry name" value="Ribosomal_bL28/bL31-like_sf"/>
</dbReference>
<comment type="caution">
    <text evidence="9">The sequence shown here is derived from an EMBL/GenBank/DDBJ whole genome shotgun (WGS) entry which is preliminary data.</text>
</comment>
<dbReference type="InterPro" id="IPR042105">
    <property type="entry name" value="Ribosomal_bL31_sf"/>
</dbReference>
<dbReference type="GO" id="GO:0006412">
    <property type="term" value="P:translation"/>
    <property type="evidence" value="ECO:0007669"/>
    <property type="project" value="UniProtKB-UniRule"/>
</dbReference>
<evidence type="ECO:0000313" key="9">
    <source>
        <dbReference type="EMBL" id="OGY64706.1"/>
    </source>
</evidence>
<keyword evidence="2 7" id="KW-0699">rRNA-binding</keyword>
<dbReference type="GO" id="GO:0003735">
    <property type="term" value="F:structural constituent of ribosome"/>
    <property type="evidence" value="ECO:0007669"/>
    <property type="project" value="InterPro"/>
</dbReference>
<dbReference type="Gene3D" id="4.10.830.30">
    <property type="entry name" value="Ribosomal protein L31"/>
    <property type="match status" value="1"/>
</dbReference>
<keyword evidence="3 7" id="KW-0694">RNA-binding</keyword>
<accession>A0A1G1ZKP7</accession>
<dbReference type="PANTHER" id="PTHR33280:SF1">
    <property type="entry name" value="LARGE RIBOSOMAL SUBUNIT PROTEIN BL31C"/>
    <property type="match status" value="1"/>
</dbReference>
<comment type="similarity">
    <text evidence="1 7">Belongs to the bacterial ribosomal protein bL31 family. Type A subfamily.</text>
</comment>
<dbReference type="NCBIfam" id="TIGR00105">
    <property type="entry name" value="L31"/>
    <property type="match status" value="1"/>
</dbReference>
<name>A0A1G1ZKP7_9BACT</name>
<keyword evidence="5 7" id="KW-0687">Ribonucleoprotein</keyword>
<dbReference type="NCBIfam" id="NF000612">
    <property type="entry name" value="PRK00019.1"/>
    <property type="match status" value="1"/>
</dbReference>
<feature type="binding site" evidence="7">
    <location>
        <position position="17"/>
    </location>
    <ligand>
        <name>Zn(2+)</name>
        <dbReference type="ChEBI" id="CHEBI:29105"/>
    </ligand>
</feature>
<dbReference type="PROSITE" id="PS01143">
    <property type="entry name" value="RIBOSOMAL_L31"/>
    <property type="match status" value="1"/>
</dbReference>
<evidence type="ECO:0000313" key="10">
    <source>
        <dbReference type="Proteomes" id="UP000177174"/>
    </source>
</evidence>
<organism evidence="9 10">
    <name type="scientific">Candidatus Harrisonbacteria bacterium RIFCSPHIGHO2_12_FULL_48_16</name>
    <dbReference type="NCBI Taxonomy" id="1798405"/>
    <lineage>
        <taxon>Bacteria</taxon>
        <taxon>Candidatus Harrisoniibacteriota</taxon>
    </lineage>
</organism>
<sequence>MKQDIHPKYYDNAKVKCACGNQFTVGSTKPELNVEICNNCHPFYTGKEKLIDTAGKVEKFKARRAKAAKTPKTAKKPRVKKSKK</sequence>
<dbReference type="GO" id="GO:0019843">
    <property type="term" value="F:rRNA binding"/>
    <property type="evidence" value="ECO:0007669"/>
    <property type="project" value="UniProtKB-KW"/>
</dbReference>
<dbReference type="PANTHER" id="PTHR33280">
    <property type="entry name" value="50S RIBOSOMAL PROTEIN L31, CHLOROPLASTIC"/>
    <property type="match status" value="1"/>
</dbReference>
<evidence type="ECO:0000256" key="8">
    <source>
        <dbReference type="SAM" id="MobiDB-lite"/>
    </source>
</evidence>
<evidence type="ECO:0000256" key="2">
    <source>
        <dbReference type="ARBA" id="ARBA00022730"/>
    </source>
</evidence>
<dbReference type="GO" id="GO:0046872">
    <property type="term" value="F:metal ion binding"/>
    <property type="evidence" value="ECO:0007669"/>
    <property type="project" value="UniProtKB-KW"/>
</dbReference>
<reference evidence="9 10" key="1">
    <citation type="journal article" date="2016" name="Nat. Commun.">
        <title>Thousands of microbial genomes shed light on interconnected biogeochemical processes in an aquifer system.</title>
        <authorList>
            <person name="Anantharaman K."/>
            <person name="Brown C.T."/>
            <person name="Hug L.A."/>
            <person name="Sharon I."/>
            <person name="Castelle C.J."/>
            <person name="Probst A.J."/>
            <person name="Thomas B.C."/>
            <person name="Singh A."/>
            <person name="Wilkins M.J."/>
            <person name="Karaoz U."/>
            <person name="Brodie E.L."/>
            <person name="Williams K.H."/>
            <person name="Hubbard S.S."/>
            <person name="Banfield J.F."/>
        </authorList>
    </citation>
    <scope>NUCLEOTIDE SEQUENCE [LARGE SCALE GENOMIC DNA]</scope>
</reference>
<proteinExistence type="inferred from homology"/>
<evidence type="ECO:0000256" key="4">
    <source>
        <dbReference type="ARBA" id="ARBA00022980"/>
    </source>
</evidence>
<dbReference type="GO" id="GO:1990904">
    <property type="term" value="C:ribonucleoprotein complex"/>
    <property type="evidence" value="ECO:0007669"/>
    <property type="project" value="UniProtKB-KW"/>
</dbReference>
<keyword evidence="7" id="KW-0479">Metal-binding</keyword>
<comment type="function">
    <text evidence="7">Binds the 23S rRNA.</text>
</comment>
<dbReference type="STRING" id="1798405.A3E64_02645"/>
<dbReference type="GO" id="GO:0005840">
    <property type="term" value="C:ribosome"/>
    <property type="evidence" value="ECO:0007669"/>
    <property type="project" value="UniProtKB-KW"/>
</dbReference>
<comment type="subunit">
    <text evidence="7">Part of the 50S ribosomal subunit.</text>
</comment>
<evidence type="ECO:0000256" key="3">
    <source>
        <dbReference type="ARBA" id="ARBA00022884"/>
    </source>
</evidence>
<keyword evidence="7" id="KW-0862">Zinc</keyword>
<evidence type="ECO:0000256" key="6">
    <source>
        <dbReference type="ARBA" id="ARBA00035687"/>
    </source>
</evidence>
<feature type="binding site" evidence="7">
    <location>
        <position position="19"/>
    </location>
    <ligand>
        <name>Zn(2+)</name>
        <dbReference type="ChEBI" id="CHEBI:29105"/>
    </ligand>
</feature>
<dbReference type="Proteomes" id="UP000177174">
    <property type="component" value="Unassembled WGS sequence"/>
</dbReference>
<evidence type="ECO:0000256" key="1">
    <source>
        <dbReference type="ARBA" id="ARBA00009296"/>
    </source>
</evidence>
<dbReference type="AlphaFoldDB" id="A0A1G1ZKP7"/>
<feature type="region of interest" description="Disordered" evidence="8">
    <location>
        <begin position="62"/>
        <end position="84"/>
    </location>
</feature>
<dbReference type="PRINTS" id="PR01249">
    <property type="entry name" value="RIBOSOMALL31"/>
</dbReference>
<dbReference type="HAMAP" id="MF_00501">
    <property type="entry name" value="Ribosomal_bL31_1"/>
    <property type="match status" value="1"/>
</dbReference>
<dbReference type="InterPro" id="IPR027491">
    <property type="entry name" value="Ribosomal_bL31_A"/>
</dbReference>
<feature type="binding site" evidence="7">
    <location>
        <position position="40"/>
    </location>
    <ligand>
        <name>Zn(2+)</name>
        <dbReference type="ChEBI" id="CHEBI:29105"/>
    </ligand>
</feature>
<comment type="cofactor">
    <cofactor evidence="7">
        <name>Zn(2+)</name>
        <dbReference type="ChEBI" id="CHEBI:29105"/>
    </cofactor>
    <text evidence="7">Binds 1 zinc ion per subunit.</text>
</comment>
<evidence type="ECO:0000256" key="7">
    <source>
        <dbReference type="HAMAP-Rule" id="MF_00501"/>
    </source>
</evidence>
<dbReference type="SUPFAM" id="SSF143800">
    <property type="entry name" value="L28p-like"/>
    <property type="match status" value="1"/>
</dbReference>
<dbReference type="Pfam" id="PF01197">
    <property type="entry name" value="Ribosomal_L31"/>
    <property type="match status" value="1"/>
</dbReference>
<protein>
    <recommendedName>
        <fullName evidence="6 7">Large ribosomal subunit protein bL31</fullName>
    </recommendedName>
</protein>
<feature type="binding site" evidence="7">
    <location>
        <position position="37"/>
    </location>
    <ligand>
        <name>Zn(2+)</name>
        <dbReference type="ChEBI" id="CHEBI:29105"/>
    </ligand>
</feature>
<dbReference type="InterPro" id="IPR002150">
    <property type="entry name" value="Ribosomal_bL31"/>
</dbReference>
<keyword evidence="4 7" id="KW-0689">Ribosomal protein</keyword>
<dbReference type="EMBL" id="MHJH01000014">
    <property type="protein sequence ID" value="OGY64706.1"/>
    <property type="molecule type" value="Genomic_DNA"/>
</dbReference>
<evidence type="ECO:0000256" key="5">
    <source>
        <dbReference type="ARBA" id="ARBA00023274"/>
    </source>
</evidence>